<keyword evidence="1" id="KW-1133">Transmembrane helix</keyword>
<keyword evidence="1" id="KW-0472">Membrane</keyword>
<evidence type="ECO:0000313" key="2">
    <source>
        <dbReference type="EMBL" id="KAL3308726.1"/>
    </source>
</evidence>
<gene>
    <name evidence="2" type="ORF">Ciccas_012738</name>
</gene>
<keyword evidence="1" id="KW-0812">Transmembrane</keyword>
<sequence>VSQQFVPSSRGFMHKKCLQLLQNCETFKRQILHLLLSPLTVTAIGVWLLTAKLFDEFIEIFAKSLALKRFEDRVWMLGRVIFFKLTSKLLLKNSEKRSDGERDGIGLVGKD</sequence>
<keyword evidence="3" id="KW-1185">Reference proteome</keyword>
<dbReference type="EMBL" id="JBJKFK010004772">
    <property type="protein sequence ID" value="KAL3308726.1"/>
    <property type="molecule type" value="Genomic_DNA"/>
</dbReference>
<feature type="non-terminal residue" evidence="2">
    <location>
        <position position="1"/>
    </location>
</feature>
<protein>
    <submittedName>
        <fullName evidence="2">Uncharacterized protein</fullName>
    </submittedName>
</protein>
<dbReference type="AlphaFoldDB" id="A0ABD2PQJ9"/>
<feature type="transmembrane region" description="Helical" evidence="1">
    <location>
        <begin position="31"/>
        <end position="54"/>
    </location>
</feature>
<evidence type="ECO:0000256" key="1">
    <source>
        <dbReference type="SAM" id="Phobius"/>
    </source>
</evidence>
<proteinExistence type="predicted"/>
<comment type="caution">
    <text evidence="2">The sequence shown here is derived from an EMBL/GenBank/DDBJ whole genome shotgun (WGS) entry which is preliminary data.</text>
</comment>
<reference evidence="2 3" key="1">
    <citation type="submission" date="2024-11" db="EMBL/GenBank/DDBJ databases">
        <title>Adaptive evolution of stress response genes in parasites aligns with host niche diversity.</title>
        <authorList>
            <person name="Hahn C."/>
            <person name="Resl P."/>
        </authorList>
    </citation>
    <scope>NUCLEOTIDE SEQUENCE [LARGE SCALE GENOMIC DNA]</scope>
    <source>
        <strain evidence="2">EGGRZ-B1_66</strain>
        <tissue evidence="2">Body</tissue>
    </source>
</reference>
<evidence type="ECO:0000313" key="3">
    <source>
        <dbReference type="Proteomes" id="UP001626550"/>
    </source>
</evidence>
<dbReference type="Proteomes" id="UP001626550">
    <property type="component" value="Unassembled WGS sequence"/>
</dbReference>
<organism evidence="2 3">
    <name type="scientific">Cichlidogyrus casuarinus</name>
    <dbReference type="NCBI Taxonomy" id="1844966"/>
    <lineage>
        <taxon>Eukaryota</taxon>
        <taxon>Metazoa</taxon>
        <taxon>Spiralia</taxon>
        <taxon>Lophotrochozoa</taxon>
        <taxon>Platyhelminthes</taxon>
        <taxon>Monogenea</taxon>
        <taxon>Monopisthocotylea</taxon>
        <taxon>Dactylogyridea</taxon>
        <taxon>Ancyrocephalidae</taxon>
        <taxon>Cichlidogyrus</taxon>
    </lineage>
</organism>
<name>A0ABD2PQJ9_9PLAT</name>
<accession>A0ABD2PQJ9</accession>